<accession>A0AAE0JTS5</accession>
<keyword evidence="3" id="KW-0805">Transcription regulation</keyword>
<proteinExistence type="predicted"/>
<comment type="subcellular location">
    <subcellularLocation>
        <location evidence="1">Nucleus</location>
    </subcellularLocation>
</comment>
<dbReference type="AlphaFoldDB" id="A0AAE0JTS5"/>
<dbReference type="SUPFAM" id="SSF57701">
    <property type="entry name" value="Zn2/Cys6 DNA-binding domain"/>
    <property type="match status" value="1"/>
</dbReference>
<dbReference type="GO" id="GO:0005634">
    <property type="term" value="C:nucleus"/>
    <property type="evidence" value="ECO:0007669"/>
    <property type="project" value="UniProtKB-SubCell"/>
</dbReference>
<keyword evidence="4" id="KW-0804">Transcription</keyword>
<comment type="caution">
    <text evidence="8">The sequence shown here is derived from an EMBL/GenBank/DDBJ whole genome shotgun (WGS) entry which is preliminary data.</text>
</comment>
<evidence type="ECO:0000313" key="8">
    <source>
        <dbReference type="EMBL" id="KAK3361325.1"/>
    </source>
</evidence>
<organism evidence="8 9">
    <name type="scientific">Lasiosphaeria ovina</name>
    <dbReference type="NCBI Taxonomy" id="92902"/>
    <lineage>
        <taxon>Eukaryota</taxon>
        <taxon>Fungi</taxon>
        <taxon>Dikarya</taxon>
        <taxon>Ascomycota</taxon>
        <taxon>Pezizomycotina</taxon>
        <taxon>Sordariomycetes</taxon>
        <taxon>Sordariomycetidae</taxon>
        <taxon>Sordariales</taxon>
        <taxon>Lasiosphaeriaceae</taxon>
        <taxon>Lasiosphaeria</taxon>
    </lineage>
</organism>
<reference evidence="8" key="1">
    <citation type="journal article" date="2023" name="Mol. Phylogenet. Evol.">
        <title>Genome-scale phylogeny and comparative genomics of the fungal order Sordariales.</title>
        <authorList>
            <person name="Hensen N."/>
            <person name="Bonometti L."/>
            <person name="Westerberg I."/>
            <person name="Brannstrom I.O."/>
            <person name="Guillou S."/>
            <person name="Cros-Aarteil S."/>
            <person name="Calhoun S."/>
            <person name="Haridas S."/>
            <person name="Kuo A."/>
            <person name="Mondo S."/>
            <person name="Pangilinan J."/>
            <person name="Riley R."/>
            <person name="LaButti K."/>
            <person name="Andreopoulos B."/>
            <person name="Lipzen A."/>
            <person name="Chen C."/>
            <person name="Yan M."/>
            <person name="Daum C."/>
            <person name="Ng V."/>
            <person name="Clum A."/>
            <person name="Steindorff A."/>
            <person name="Ohm R.A."/>
            <person name="Martin F."/>
            <person name="Silar P."/>
            <person name="Natvig D.O."/>
            <person name="Lalanne C."/>
            <person name="Gautier V."/>
            <person name="Ament-Velasquez S.L."/>
            <person name="Kruys A."/>
            <person name="Hutchinson M.I."/>
            <person name="Powell A.J."/>
            <person name="Barry K."/>
            <person name="Miller A.N."/>
            <person name="Grigoriev I.V."/>
            <person name="Debuchy R."/>
            <person name="Gladieux P."/>
            <person name="Hiltunen Thoren M."/>
            <person name="Johannesson H."/>
        </authorList>
    </citation>
    <scope>NUCLEOTIDE SEQUENCE</scope>
    <source>
        <strain evidence="8">CBS 958.72</strain>
    </source>
</reference>
<dbReference type="PANTHER" id="PTHR47338:SF10">
    <property type="entry name" value="TRANSCRIPTION FACTOR DOMAIN-CONTAINING PROTEIN-RELATED"/>
    <property type="match status" value="1"/>
</dbReference>
<dbReference type="GO" id="GO:0006351">
    <property type="term" value="P:DNA-templated transcription"/>
    <property type="evidence" value="ECO:0007669"/>
    <property type="project" value="InterPro"/>
</dbReference>
<evidence type="ECO:0000256" key="2">
    <source>
        <dbReference type="ARBA" id="ARBA00022723"/>
    </source>
</evidence>
<dbReference type="GO" id="GO:0003677">
    <property type="term" value="F:DNA binding"/>
    <property type="evidence" value="ECO:0007669"/>
    <property type="project" value="InterPro"/>
</dbReference>
<dbReference type="InterPro" id="IPR036864">
    <property type="entry name" value="Zn2-C6_fun-type_DNA-bd_sf"/>
</dbReference>
<dbReference type="InterPro" id="IPR050815">
    <property type="entry name" value="TF_fung"/>
</dbReference>
<evidence type="ECO:0000256" key="3">
    <source>
        <dbReference type="ARBA" id="ARBA00023015"/>
    </source>
</evidence>
<dbReference type="GO" id="GO:0000981">
    <property type="term" value="F:DNA-binding transcription factor activity, RNA polymerase II-specific"/>
    <property type="evidence" value="ECO:0007669"/>
    <property type="project" value="InterPro"/>
</dbReference>
<keyword evidence="5" id="KW-0539">Nucleus</keyword>
<dbReference type="PROSITE" id="PS50048">
    <property type="entry name" value="ZN2_CY6_FUNGAL_2"/>
    <property type="match status" value="1"/>
</dbReference>
<reference evidence="8" key="2">
    <citation type="submission" date="2023-06" db="EMBL/GenBank/DDBJ databases">
        <authorList>
            <consortium name="Lawrence Berkeley National Laboratory"/>
            <person name="Haridas S."/>
            <person name="Hensen N."/>
            <person name="Bonometti L."/>
            <person name="Westerberg I."/>
            <person name="Brannstrom I.O."/>
            <person name="Guillou S."/>
            <person name="Cros-Aarteil S."/>
            <person name="Calhoun S."/>
            <person name="Kuo A."/>
            <person name="Mondo S."/>
            <person name="Pangilinan J."/>
            <person name="Riley R."/>
            <person name="Labutti K."/>
            <person name="Andreopoulos B."/>
            <person name="Lipzen A."/>
            <person name="Chen C."/>
            <person name="Yanf M."/>
            <person name="Daum C."/>
            <person name="Ng V."/>
            <person name="Clum A."/>
            <person name="Steindorff A."/>
            <person name="Ohm R."/>
            <person name="Martin F."/>
            <person name="Silar P."/>
            <person name="Natvig D."/>
            <person name="Lalanne C."/>
            <person name="Gautier V."/>
            <person name="Ament-Velasquez S.L."/>
            <person name="Kruys A."/>
            <person name="Hutchinson M.I."/>
            <person name="Powell A.J."/>
            <person name="Barry K."/>
            <person name="Miller A.N."/>
            <person name="Grigoriev I.V."/>
            <person name="Debuchy R."/>
            <person name="Gladieux P."/>
            <person name="Thoren M.H."/>
            <person name="Johannesson H."/>
        </authorList>
    </citation>
    <scope>NUCLEOTIDE SEQUENCE</scope>
    <source>
        <strain evidence="8">CBS 958.72</strain>
    </source>
</reference>
<dbReference type="CDD" id="cd12148">
    <property type="entry name" value="fungal_TF_MHR"/>
    <property type="match status" value="1"/>
</dbReference>
<dbReference type="Pfam" id="PF00172">
    <property type="entry name" value="Zn_clus"/>
    <property type="match status" value="1"/>
</dbReference>
<evidence type="ECO:0000256" key="1">
    <source>
        <dbReference type="ARBA" id="ARBA00004123"/>
    </source>
</evidence>
<evidence type="ECO:0000256" key="6">
    <source>
        <dbReference type="SAM" id="MobiDB-lite"/>
    </source>
</evidence>
<feature type="region of interest" description="Disordered" evidence="6">
    <location>
        <begin position="1"/>
        <end position="29"/>
    </location>
</feature>
<evidence type="ECO:0000256" key="4">
    <source>
        <dbReference type="ARBA" id="ARBA00023163"/>
    </source>
</evidence>
<sequence length="661" mass="71913">MADLTSGPRDGGKIGLGREGNKAQRDKENTARKALKRLSCETCRTRKIRCDRQHPICGRCARLGDECCYLDRAKAPMSKTEMLVCLDAMNRRLQQAEAKLALHVDDDPEHTPPATNSTHSMSPPQANTEGLAPIPDLSGDWPDMEMEDYGFNFDALSYTTPLEYVTETSQTMSDASQFNAAFPDITPLPLCYEEPRVFPSIIQTLHARYFELFHPFMPLVNKPRLEAELAQTPPSKGAQALSTAIATLAAFSDPSLRCHVDRHYDECRTLLDLCERQATDESLATINTLQALTVLALFEFKQPCFARAWMTLGRAIRLAKMMGLDRAPAAAPRRHNASAVGERWGAAKMQGCPPLDAAAAEERRRTFWVLYILEAFSTTQTDEALTLEMPVHIPLPSPSEYPDGSSLASMPSIHEILDARTTDNTTQLSPLAGNAVMVCLYRRCAEHITASISASTSASHQHTQDTTTAGCFWETHYAIADALAHCRHHVLAAHTNPHNTDGIDGARTLPLRMNLAAVEISLHEAALSRVTRACRTLPGALADDAASRCAAAAGAVVDAVQRGRFSLGLAPGNGGGNGNGNGIAADMFRQHDRFLVWPLAAAARVYVRIMSAQKGEGVVDGDAGVVEARSQLRVLAEATRDLVRPEHVPPGLLGEVDALVR</sequence>
<evidence type="ECO:0000313" key="9">
    <source>
        <dbReference type="Proteomes" id="UP001287356"/>
    </source>
</evidence>
<dbReference type="CDD" id="cd00067">
    <property type="entry name" value="GAL4"/>
    <property type="match status" value="1"/>
</dbReference>
<dbReference type="EMBL" id="JAULSN010000012">
    <property type="protein sequence ID" value="KAK3361325.1"/>
    <property type="molecule type" value="Genomic_DNA"/>
</dbReference>
<keyword evidence="9" id="KW-1185">Reference proteome</keyword>
<evidence type="ECO:0000259" key="7">
    <source>
        <dbReference type="PROSITE" id="PS50048"/>
    </source>
</evidence>
<dbReference type="SMART" id="SM00066">
    <property type="entry name" value="GAL4"/>
    <property type="match status" value="1"/>
</dbReference>
<name>A0AAE0JTS5_9PEZI</name>
<dbReference type="SMART" id="SM00906">
    <property type="entry name" value="Fungal_trans"/>
    <property type="match status" value="1"/>
</dbReference>
<dbReference type="PANTHER" id="PTHR47338">
    <property type="entry name" value="ZN(II)2CYS6 TRANSCRIPTION FACTOR (EUROFUNG)-RELATED"/>
    <property type="match status" value="1"/>
</dbReference>
<dbReference type="Proteomes" id="UP001287356">
    <property type="component" value="Unassembled WGS sequence"/>
</dbReference>
<dbReference type="GO" id="GO:0008270">
    <property type="term" value="F:zinc ion binding"/>
    <property type="evidence" value="ECO:0007669"/>
    <property type="project" value="InterPro"/>
</dbReference>
<gene>
    <name evidence="8" type="ORF">B0T24DRAFT_642968</name>
</gene>
<feature type="region of interest" description="Disordered" evidence="6">
    <location>
        <begin position="104"/>
        <end position="136"/>
    </location>
</feature>
<protein>
    <recommendedName>
        <fullName evidence="7">Zn(2)-C6 fungal-type domain-containing protein</fullName>
    </recommendedName>
</protein>
<dbReference type="InterPro" id="IPR007219">
    <property type="entry name" value="XnlR_reg_dom"/>
</dbReference>
<feature type="compositionally biased region" description="Polar residues" evidence="6">
    <location>
        <begin position="113"/>
        <end position="128"/>
    </location>
</feature>
<dbReference type="Pfam" id="PF04082">
    <property type="entry name" value="Fungal_trans"/>
    <property type="match status" value="1"/>
</dbReference>
<evidence type="ECO:0000256" key="5">
    <source>
        <dbReference type="ARBA" id="ARBA00023242"/>
    </source>
</evidence>
<feature type="compositionally biased region" description="Basic and acidic residues" evidence="6">
    <location>
        <begin position="19"/>
        <end position="29"/>
    </location>
</feature>
<dbReference type="PROSITE" id="PS00463">
    <property type="entry name" value="ZN2_CY6_FUNGAL_1"/>
    <property type="match status" value="1"/>
</dbReference>
<feature type="domain" description="Zn(2)-C6 fungal-type" evidence="7">
    <location>
        <begin position="39"/>
        <end position="69"/>
    </location>
</feature>
<keyword evidence="2" id="KW-0479">Metal-binding</keyword>
<dbReference type="Gene3D" id="4.10.240.10">
    <property type="entry name" value="Zn(2)-C6 fungal-type DNA-binding domain"/>
    <property type="match status" value="1"/>
</dbReference>
<dbReference type="InterPro" id="IPR001138">
    <property type="entry name" value="Zn2Cys6_DnaBD"/>
</dbReference>